<evidence type="ECO:0000313" key="1">
    <source>
        <dbReference type="Proteomes" id="UP000504618"/>
    </source>
</evidence>
<dbReference type="GeneID" id="112467965"/>
<organism evidence="1 2">
    <name type="scientific">Temnothorax curvispinosus</name>
    <dbReference type="NCBI Taxonomy" id="300111"/>
    <lineage>
        <taxon>Eukaryota</taxon>
        <taxon>Metazoa</taxon>
        <taxon>Ecdysozoa</taxon>
        <taxon>Arthropoda</taxon>
        <taxon>Hexapoda</taxon>
        <taxon>Insecta</taxon>
        <taxon>Pterygota</taxon>
        <taxon>Neoptera</taxon>
        <taxon>Endopterygota</taxon>
        <taxon>Hymenoptera</taxon>
        <taxon>Apocrita</taxon>
        <taxon>Aculeata</taxon>
        <taxon>Formicoidea</taxon>
        <taxon>Formicidae</taxon>
        <taxon>Myrmicinae</taxon>
        <taxon>Temnothorax</taxon>
    </lineage>
</organism>
<dbReference type="OrthoDB" id="7555015at2759"/>
<dbReference type="Proteomes" id="UP000504618">
    <property type="component" value="Unplaced"/>
</dbReference>
<name>A0A6J1RJ31_9HYME</name>
<dbReference type="Gene3D" id="1.10.10.60">
    <property type="entry name" value="Homeodomain-like"/>
    <property type="match status" value="1"/>
</dbReference>
<dbReference type="AlphaFoldDB" id="A0A6J1RJ31"/>
<dbReference type="RefSeq" id="XP_024892701.1">
    <property type="nucleotide sequence ID" value="XM_025036933.1"/>
</dbReference>
<evidence type="ECO:0000313" key="2">
    <source>
        <dbReference type="RefSeq" id="XP_024892701.1"/>
    </source>
</evidence>
<protein>
    <submittedName>
        <fullName evidence="2">Uncharacterized protein LOC112467965</fullName>
    </submittedName>
</protein>
<gene>
    <name evidence="2" type="primary">LOC112467965</name>
</gene>
<reference evidence="2" key="1">
    <citation type="submission" date="2025-08" db="UniProtKB">
        <authorList>
            <consortium name="RefSeq"/>
        </authorList>
    </citation>
    <scope>IDENTIFICATION</scope>
    <source>
        <tissue evidence="2">Whole body</tissue>
    </source>
</reference>
<accession>A0A6J1RJ31</accession>
<keyword evidence="1" id="KW-1185">Reference proteome</keyword>
<proteinExistence type="predicted"/>
<sequence length="123" mass="14085">MKENNILFATTTKQSSDSCDMNKKQSEDECILPEISSGSSEPVNTKQQAVWDKRATLALLALYEANIENIDHPKKKTKIWSKISMGLLEHGIEVSFILIYNVHISKVFRISPIRWNKFNCELD</sequence>